<organism evidence="2 3">
    <name type="scientific">Actimicrobium antarcticum</name>
    <dbReference type="NCBI Taxonomy" id="1051899"/>
    <lineage>
        <taxon>Bacteria</taxon>
        <taxon>Pseudomonadati</taxon>
        <taxon>Pseudomonadota</taxon>
        <taxon>Betaproteobacteria</taxon>
        <taxon>Burkholderiales</taxon>
        <taxon>Oxalobacteraceae</taxon>
        <taxon>Actimicrobium</taxon>
    </lineage>
</organism>
<dbReference type="NCBIfam" id="NF033516">
    <property type="entry name" value="transpos_IS3"/>
    <property type="match status" value="1"/>
</dbReference>
<name>A0ABP7T030_9BURK</name>
<evidence type="ECO:0000313" key="2">
    <source>
        <dbReference type="EMBL" id="GAA4018867.1"/>
    </source>
</evidence>
<dbReference type="InterPro" id="IPR036397">
    <property type="entry name" value="RNaseH_sf"/>
</dbReference>
<proteinExistence type="predicted"/>
<dbReference type="SUPFAM" id="SSF53098">
    <property type="entry name" value="Ribonuclease H-like"/>
    <property type="match status" value="1"/>
</dbReference>
<dbReference type="InterPro" id="IPR012337">
    <property type="entry name" value="RNaseH-like_sf"/>
</dbReference>
<dbReference type="InterPro" id="IPR001584">
    <property type="entry name" value="Integrase_cat-core"/>
</dbReference>
<dbReference type="Proteomes" id="UP001501353">
    <property type="component" value="Unassembled WGS sequence"/>
</dbReference>
<evidence type="ECO:0000313" key="3">
    <source>
        <dbReference type="Proteomes" id="UP001501353"/>
    </source>
</evidence>
<feature type="domain" description="Integrase catalytic" evidence="1">
    <location>
        <begin position="52"/>
        <end position="220"/>
    </location>
</feature>
<dbReference type="PANTHER" id="PTHR46889">
    <property type="entry name" value="TRANSPOSASE INSF FOR INSERTION SEQUENCE IS3B-RELATED"/>
    <property type="match status" value="1"/>
</dbReference>
<dbReference type="PROSITE" id="PS50994">
    <property type="entry name" value="INTEGRASE"/>
    <property type="match status" value="1"/>
</dbReference>
<dbReference type="InterPro" id="IPR048020">
    <property type="entry name" value="Transpos_IS3"/>
</dbReference>
<keyword evidence="3" id="KW-1185">Reference proteome</keyword>
<comment type="caution">
    <text evidence="2">The sequence shown here is derived from an EMBL/GenBank/DDBJ whole genome shotgun (WGS) entry which is preliminary data.</text>
</comment>
<accession>A0ABP7T030</accession>
<reference evidence="3" key="1">
    <citation type="journal article" date="2019" name="Int. J. Syst. Evol. Microbiol.">
        <title>The Global Catalogue of Microorganisms (GCM) 10K type strain sequencing project: providing services to taxonomists for standard genome sequencing and annotation.</title>
        <authorList>
            <consortium name="The Broad Institute Genomics Platform"/>
            <consortium name="The Broad Institute Genome Sequencing Center for Infectious Disease"/>
            <person name="Wu L."/>
            <person name="Ma J."/>
        </authorList>
    </citation>
    <scope>NUCLEOTIDE SEQUENCE [LARGE SCALE GENOMIC DNA]</scope>
    <source>
        <strain evidence="3">JCM 16673</strain>
    </source>
</reference>
<dbReference type="EMBL" id="BAAAZE010000007">
    <property type="protein sequence ID" value="GAA4018867.1"/>
    <property type="molecule type" value="Genomic_DNA"/>
</dbReference>
<evidence type="ECO:0000259" key="1">
    <source>
        <dbReference type="PROSITE" id="PS50994"/>
    </source>
</evidence>
<dbReference type="Pfam" id="PF13683">
    <property type="entry name" value="rve_3"/>
    <property type="match status" value="1"/>
</dbReference>
<gene>
    <name evidence="2" type="ORF">GCM10022212_13620</name>
</gene>
<protein>
    <recommendedName>
        <fullName evidence="1">Integrase catalytic domain-containing protein</fullName>
    </recommendedName>
</protein>
<dbReference type="Pfam" id="PF00665">
    <property type="entry name" value="rve"/>
    <property type="match status" value="1"/>
</dbReference>
<dbReference type="Gene3D" id="3.30.420.10">
    <property type="entry name" value="Ribonuclease H-like superfamily/Ribonuclease H"/>
    <property type="match status" value="1"/>
</dbReference>
<sequence length="224" mass="25284">MTLQGIRMGRYKTRSLMRQAGLKPVGKRKFIHATDSKHDLAIAPNVLNRQFNPAAPNTAWTSDITYIRTETGWLYLATVLDLFPRKLIGWATAPAMPAALLCDALRMAISSRRPPAGLIVHSDRGGPYASIQYQALLNRHGMVCSMSRKGNCCASEHGSDAVAERFFLNLKMEWVWRTRYANQEEARKDVTSYIVDVYNCSRLHSALDNLSPAVFKRKLTENFH</sequence>
<dbReference type="PANTHER" id="PTHR46889:SF4">
    <property type="entry name" value="TRANSPOSASE INSO FOR INSERTION SEQUENCE ELEMENT IS911B-RELATED"/>
    <property type="match status" value="1"/>
</dbReference>
<dbReference type="InterPro" id="IPR050900">
    <property type="entry name" value="Transposase_IS3/IS150/IS904"/>
</dbReference>